<feature type="transmembrane region" description="Helical" evidence="1">
    <location>
        <begin position="36"/>
        <end position="53"/>
    </location>
</feature>
<feature type="transmembrane region" description="Helical" evidence="1">
    <location>
        <begin position="453"/>
        <end position="469"/>
    </location>
</feature>
<keyword evidence="1" id="KW-0472">Membrane</keyword>
<feature type="transmembrane region" description="Helical" evidence="1">
    <location>
        <begin position="424"/>
        <end position="447"/>
    </location>
</feature>
<dbReference type="EMBL" id="CP063458">
    <property type="protein sequence ID" value="QOV91420.1"/>
    <property type="molecule type" value="Genomic_DNA"/>
</dbReference>
<dbReference type="Proteomes" id="UP000593765">
    <property type="component" value="Chromosome"/>
</dbReference>
<keyword evidence="1" id="KW-0812">Transmembrane</keyword>
<protein>
    <submittedName>
        <fullName evidence="2">Uncharacterized protein</fullName>
    </submittedName>
</protein>
<sequence length="1079" mass="117808">MLAFGLVLLLFFYFLLVGSAALRQLHARREATQDLLMSPTVGAIFTVVPLFVLNRMFSIPVAHGGPVVAILALAISIFIYWRGRRPTTSAVSATDVPDSPEGVARLAASGAAIPAATAGNWKRDLIGYLPFLLILLAGALSVGRPMLDNGFDWLSFSNDDMANYALAGDRLLRHGFEELPPLESLTEGTEYAQSYWYYHVPMMARSGAEMMLAWVCSLTGLSSHQAFMPLIVCFHIMMAGAATAMIYTSPDRRRAALCACVLSVASAQLAFGTIYQLIAQDIGLAVLCVNASILIRDFTGLARGTLLRHGILLGVTATGQMLIYPEVNPFLGVSFFLYLAYLALRSRKNLKPLLLMLAIGVVVALIVLNSYTYNVLAFMVGQKEQGARSDDPALTLFPFFLIPSGFANFWGLVQITSMPPEPGFSITIAVGALLLLLSAVAAIWLTWRSGEPAAALALVSIVLAVYLFRYNSGFGLYKLAMFAQAFILPTIALAWTLLLGKFDVKPKVRLTVYQLLVAAVLVLGLLLPNLPEGKTIAWVAGIGIAALAGLYAIRRVPSLVWLILILAIPNLRLQGFYVLYSRDEGGGTFNEVLGATRGKVLREFVRELDQAQAAGYVNKDTRILCDSYNISLTKLLSAYTAGRVTSFPASRLTAHTMIPNAPPEAARTKYKTQARSLFEPTIARSQEAHFEFDPAHPGGDYSAKFFLYEQGGRSADPTRPPDDPNTLLVAGTRQISMLNRRHFGDGDGSFVMRPITQVQNHLLFVDSNMSEPYYKPGDPSFISLYQLERDPAFYVTSTMAGVGRYFLFEVINPEQEVRLFLDLTMSFKGDYQNKLPKAFAVGTERQPFATVGRGACRLVSPPIKPQRVRGRSYVGIDLGEFGTKFSVERTGFMKLYGMNVGLDRRLLVGFGRDISLLGEAEYRAFNPPSTIYIWGSPESQLRHPDVEFSGLCEDGWMSEHSYVILGQKLGETRLVVRGFVADLGNPAFTTTPTLLVDGVPVPLMGTVGEKPYSGSVGVANFNLYADVPATSANRRKVELKWSAYQQLLGLDSRKASAKIQVLGFQTPAAAATEAPATGK</sequence>
<feature type="transmembrane region" description="Helical" evidence="1">
    <location>
        <begin position="255"/>
        <end position="276"/>
    </location>
</feature>
<feature type="transmembrane region" description="Helical" evidence="1">
    <location>
        <begin position="510"/>
        <end position="528"/>
    </location>
</feature>
<feature type="transmembrane region" description="Helical" evidence="1">
    <location>
        <begin position="353"/>
        <end position="373"/>
    </location>
</feature>
<gene>
    <name evidence="2" type="ORF">IPV69_08720</name>
</gene>
<feature type="transmembrane region" description="Helical" evidence="1">
    <location>
        <begin position="227"/>
        <end position="248"/>
    </location>
</feature>
<dbReference type="RefSeq" id="WP_206294694.1">
    <property type="nucleotide sequence ID" value="NZ_CP063458.1"/>
</dbReference>
<feature type="transmembrane region" description="Helical" evidence="1">
    <location>
        <begin position="65"/>
        <end position="83"/>
    </location>
</feature>
<feature type="transmembrane region" description="Helical" evidence="1">
    <location>
        <begin position="330"/>
        <end position="346"/>
    </location>
</feature>
<reference evidence="2 3" key="1">
    <citation type="submission" date="2020-10" db="EMBL/GenBank/DDBJ databases">
        <title>Wide distribution of Phycisphaera-like planctomycetes from WD2101 soil group in peatlands and genome analysis of the first cultivated representative.</title>
        <authorList>
            <person name="Dedysh S.N."/>
            <person name="Beletsky A.V."/>
            <person name="Ivanova A."/>
            <person name="Kulichevskaya I.S."/>
            <person name="Suzina N.E."/>
            <person name="Philippov D.A."/>
            <person name="Rakitin A.L."/>
            <person name="Mardanov A.V."/>
            <person name="Ravin N.V."/>
        </authorList>
    </citation>
    <scope>NUCLEOTIDE SEQUENCE [LARGE SCALE GENOMIC DNA]</scope>
    <source>
        <strain evidence="2 3">M1803</strain>
    </source>
</reference>
<keyword evidence="3" id="KW-1185">Reference proteome</keyword>
<evidence type="ECO:0000256" key="1">
    <source>
        <dbReference type="SAM" id="Phobius"/>
    </source>
</evidence>
<feature type="transmembrane region" description="Helical" evidence="1">
    <location>
        <begin position="476"/>
        <end position="498"/>
    </location>
</feature>
<name>A0A7M2X3S4_9BACT</name>
<dbReference type="KEGG" id="hbs:IPV69_08720"/>
<dbReference type="AlphaFoldDB" id="A0A7M2X3S4"/>
<evidence type="ECO:0000313" key="3">
    <source>
        <dbReference type="Proteomes" id="UP000593765"/>
    </source>
</evidence>
<keyword evidence="1" id="KW-1133">Transmembrane helix</keyword>
<accession>A0A7M2X3S4</accession>
<feature type="transmembrane region" description="Helical" evidence="1">
    <location>
        <begin position="559"/>
        <end position="580"/>
    </location>
</feature>
<proteinExistence type="predicted"/>
<feature type="transmembrane region" description="Helical" evidence="1">
    <location>
        <begin position="535"/>
        <end position="553"/>
    </location>
</feature>
<organism evidence="2 3">
    <name type="scientific">Humisphaera borealis</name>
    <dbReference type="NCBI Taxonomy" id="2807512"/>
    <lineage>
        <taxon>Bacteria</taxon>
        <taxon>Pseudomonadati</taxon>
        <taxon>Planctomycetota</taxon>
        <taxon>Phycisphaerae</taxon>
        <taxon>Tepidisphaerales</taxon>
        <taxon>Tepidisphaeraceae</taxon>
        <taxon>Humisphaera</taxon>
    </lineage>
</organism>
<evidence type="ECO:0000313" key="2">
    <source>
        <dbReference type="EMBL" id="QOV91420.1"/>
    </source>
</evidence>
<feature type="transmembrane region" description="Helical" evidence="1">
    <location>
        <begin position="128"/>
        <end position="147"/>
    </location>
</feature>
<feature type="transmembrane region" description="Helical" evidence="1">
    <location>
        <begin position="393"/>
        <end position="412"/>
    </location>
</feature>